<comment type="subunit">
    <text evidence="3">NDH-1 is composed of 14 different subunits. Subunits NuoB, C, D, E, F, and G constitute the peripheral sector of the complex.</text>
</comment>
<evidence type="ECO:0000256" key="3">
    <source>
        <dbReference type="HAMAP-Rule" id="MF_01357"/>
    </source>
</evidence>
<protein>
    <recommendedName>
        <fullName evidence="3">NADH-quinone oxidoreductase subunit C</fullName>
        <ecNumber evidence="3">7.1.1.-</ecNumber>
    </recommendedName>
    <alternativeName>
        <fullName evidence="3">NADH dehydrogenase I subunit C</fullName>
    </alternativeName>
    <alternativeName>
        <fullName evidence="3">NDH-1 subunit C</fullName>
    </alternativeName>
</protein>
<dbReference type="InterPro" id="IPR001268">
    <property type="entry name" value="NADH_UbQ_OxRdtase_30kDa_su"/>
</dbReference>
<dbReference type="EC" id="7.1.1.-" evidence="3"/>
<evidence type="ECO:0000259" key="6">
    <source>
        <dbReference type="Pfam" id="PF00329"/>
    </source>
</evidence>
<organism evidence="7 8">
    <name type="scientific">Candidatus Cyrtobacter comes</name>
    <dbReference type="NCBI Taxonomy" id="675776"/>
    <lineage>
        <taxon>Bacteria</taxon>
        <taxon>Pseudomonadati</taxon>
        <taxon>Pseudomonadota</taxon>
        <taxon>Alphaproteobacteria</taxon>
        <taxon>Rickettsiales</taxon>
        <taxon>Candidatus Midichloriaceae</taxon>
        <taxon>Candidatus Cyrtobacter</taxon>
    </lineage>
</organism>
<dbReference type="PANTHER" id="PTHR10884">
    <property type="entry name" value="NADH DEHYDROGENASE UBIQUINONE IRON-SULFUR PROTEIN 3"/>
    <property type="match status" value="1"/>
</dbReference>
<dbReference type="InterPro" id="IPR010218">
    <property type="entry name" value="NADH_DH_suC"/>
</dbReference>
<evidence type="ECO:0000256" key="5">
    <source>
        <dbReference type="RuleBase" id="RU003582"/>
    </source>
</evidence>
<feature type="domain" description="NADH:ubiquinone oxidoreductase 30kDa subunit" evidence="6">
    <location>
        <begin position="30"/>
        <end position="151"/>
    </location>
</feature>
<dbReference type="NCBIfam" id="TIGR01961">
    <property type="entry name" value="NuoC_fam"/>
    <property type="match status" value="1"/>
</dbReference>
<dbReference type="Proteomes" id="UP001293791">
    <property type="component" value="Unassembled WGS sequence"/>
</dbReference>
<keyword evidence="3 4" id="KW-0520">NAD</keyword>
<evidence type="ECO:0000256" key="2">
    <source>
        <dbReference type="ARBA" id="ARBA00022448"/>
    </source>
</evidence>
<sequence length="199" mass="23260">MSSIEAILNIFQDINVDARALGNSVMENVVEVEYNHIAHVASTLKKNNTIQFESLLSIHGIDYPGHQKRFSIIYNFLSLTKNLRLRVTVNVNEDQEIQSLSNIYSSATWYEREVFDMYGIKFSDHPDLRRILTDYEFEGYPLRKDFPLMGFKEVFFSEEKHKVLQRDVALNQDFRDFDFQSPWNGPDNILPGDEKARDN</sequence>
<dbReference type="PROSITE" id="PS00542">
    <property type="entry name" value="COMPLEX1_30K"/>
    <property type="match status" value="1"/>
</dbReference>
<dbReference type="Gene3D" id="3.30.460.80">
    <property type="entry name" value="NADH:ubiquinone oxidoreductase, 30kDa subunit"/>
    <property type="match status" value="1"/>
</dbReference>
<evidence type="ECO:0000313" key="8">
    <source>
        <dbReference type="Proteomes" id="UP001293791"/>
    </source>
</evidence>
<comment type="similarity">
    <text evidence="1 3 4">Belongs to the complex I 30 kDa subunit family.</text>
</comment>
<dbReference type="Pfam" id="PF00329">
    <property type="entry name" value="Complex1_30kDa"/>
    <property type="match status" value="1"/>
</dbReference>
<comment type="catalytic activity">
    <reaction evidence="3 5">
        <text>a quinone + NADH + 5 H(+)(in) = a quinol + NAD(+) + 4 H(+)(out)</text>
        <dbReference type="Rhea" id="RHEA:57888"/>
        <dbReference type="ChEBI" id="CHEBI:15378"/>
        <dbReference type="ChEBI" id="CHEBI:24646"/>
        <dbReference type="ChEBI" id="CHEBI:57540"/>
        <dbReference type="ChEBI" id="CHEBI:57945"/>
        <dbReference type="ChEBI" id="CHEBI:132124"/>
    </reaction>
</comment>
<keyword evidence="3 4" id="KW-1278">Translocase</keyword>
<dbReference type="InterPro" id="IPR020396">
    <property type="entry name" value="NADH_UbQ_OxRdtase_CS"/>
</dbReference>
<dbReference type="InterPro" id="IPR037232">
    <property type="entry name" value="NADH_quin_OxRdtase_su_C/D-like"/>
</dbReference>
<keyword evidence="3" id="KW-0472">Membrane</keyword>
<comment type="subcellular location">
    <subcellularLocation>
        <location evidence="3">Cell membrane</location>
        <topology evidence="3">Peripheral membrane protein</topology>
        <orientation evidence="3">Cytoplasmic side</orientation>
    </subcellularLocation>
</comment>
<gene>
    <name evidence="3" type="primary">nuoC</name>
    <name evidence="7" type="ORF">Cyrtocomes_00580</name>
</gene>
<accession>A0ABU5L7V3</accession>
<evidence type="ECO:0000256" key="4">
    <source>
        <dbReference type="RuleBase" id="RU003456"/>
    </source>
</evidence>
<proteinExistence type="inferred from homology"/>
<reference evidence="7 8" key="1">
    <citation type="submission" date="2023-02" db="EMBL/GenBank/DDBJ databases">
        <title>Host association and intracellularity evolved multiple times independently in the Rickettsiales.</title>
        <authorList>
            <person name="Castelli M."/>
            <person name="Nardi T."/>
            <person name="Gammuto L."/>
            <person name="Bellinzona G."/>
            <person name="Sabaneyeva E."/>
            <person name="Potekhin A."/>
            <person name="Serra V."/>
            <person name="Petroni G."/>
            <person name="Sassera D."/>
        </authorList>
    </citation>
    <scope>NUCLEOTIDE SEQUENCE [LARGE SCALE GENOMIC DNA]</scope>
    <source>
        <strain evidence="7 8">BOD18</strain>
    </source>
</reference>
<keyword evidence="3" id="KW-0830">Ubiquinone</keyword>
<dbReference type="SUPFAM" id="SSF143243">
    <property type="entry name" value="Nqo5-like"/>
    <property type="match status" value="1"/>
</dbReference>
<comment type="function">
    <text evidence="3">NDH-1 shuttles electrons from NADH, via FMN and iron-sulfur (Fe-S) centers, to quinones in the respiratory chain. The immediate electron acceptor for the enzyme in this species is believed to be ubiquinone. Couples the redox reaction to proton translocation (for every two electrons transferred, four hydrogen ions are translocated across the cytoplasmic membrane), and thus conserves the redox energy in a proton gradient.</text>
</comment>
<evidence type="ECO:0000256" key="1">
    <source>
        <dbReference type="ARBA" id="ARBA00007569"/>
    </source>
</evidence>
<dbReference type="EMBL" id="JARGYT010000027">
    <property type="protein sequence ID" value="MDZ5762207.1"/>
    <property type="molecule type" value="Genomic_DNA"/>
</dbReference>
<comment type="caution">
    <text evidence="7">The sequence shown here is derived from an EMBL/GenBank/DDBJ whole genome shotgun (WGS) entry which is preliminary data.</text>
</comment>
<keyword evidence="3" id="KW-1003">Cell membrane</keyword>
<keyword evidence="3 5" id="KW-0874">Quinone</keyword>
<keyword evidence="8" id="KW-1185">Reference proteome</keyword>
<dbReference type="NCBIfam" id="NF004733">
    <property type="entry name" value="PRK06074.1-5"/>
    <property type="match status" value="1"/>
</dbReference>
<dbReference type="PANTHER" id="PTHR10884:SF14">
    <property type="entry name" value="NADH DEHYDROGENASE [UBIQUINONE] IRON-SULFUR PROTEIN 3, MITOCHONDRIAL"/>
    <property type="match status" value="1"/>
</dbReference>
<dbReference type="HAMAP" id="MF_01357">
    <property type="entry name" value="NDH1_NuoC"/>
    <property type="match status" value="1"/>
</dbReference>
<evidence type="ECO:0000313" key="7">
    <source>
        <dbReference type="EMBL" id="MDZ5762207.1"/>
    </source>
</evidence>
<name>A0ABU5L7V3_9RICK</name>
<keyword evidence="2 3" id="KW-0813">Transport</keyword>